<dbReference type="InterPro" id="IPR010920">
    <property type="entry name" value="LSM_dom_sf"/>
</dbReference>
<dbReference type="Gene3D" id="2.30.30.100">
    <property type="match status" value="1"/>
</dbReference>
<evidence type="ECO:0008006" key="4">
    <source>
        <dbReference type="Google" id="ProtNLM"/>
    </source>
</evidence>
<comment type="caution">
    <text evidence="2">The sequence shown here is derived from an EMBL/GenBank/DDBJ whole genome shotgun (WGS) entry which is preliminary data.</text>
</comment>
<dbReference type="EMBL" id="JAFJZO010000005">
    <property type="protein sequence ID" value="KAG5511418.1"/>
    <property type="molecule type" value="Genomic_DNA"/>
</dbReference>
<keyword evidence="3" id="KW-1185">Reference proteome</keyword>
<evidence type="ECO:0000256" key="1">
    <source>
        <dbReference type="SAM" id="MobiDB-lite"/>
    </source>
</evidence>
<feature type="region of interest" description="Disordered" evidence="1">
    <location>
        <begin position="1"/>
        <end position="26"/>
    </location>
</feature>
<dbReference type="RefSeq" id="XP_067759630.1">
    <property type="nucleotide sequence ID" value="XM_067903320.1"/>
</dbReference>
<dbReference type="KEGG" id="phet:94293397"/>
<gene>
    <name evidence="2" type="ORF">JKF63_07381</name>
</gene>
<sequence>MDSISGMDEGVGPSSSATERTGVANISSSAPTDPFAYLAQHIHKQVVISLMPVGDDDGGSGGAVVRGTLLSVDDLCNVMVQHWSSTDTVRLDGGIDNGRQQQQQPRKRARLDAAANGEGEESVRLIRGAQIVSIALRPDIA</sequence>
<dbReference type="OrthoDB" id="273834at2759"/>
<reference evidence="2 3" key="1">
    <citation type="submission" date="2021-02" db="EMBL/GenBank/DDBJ databases">
        <title>Porcisia hertigi Genome sequencing and assembly.</title>
        <authorList>
            <person name="Almutairi H."/>
            <person name="Gatherer D."/>
        </authorList>
    </citation>
    <scope>NUCLEOTIDE SEQUENCE [LARGE SCALE GENOMIC DNA]</scope>
    <source>
        <strain evidence="2 3">C119</strain>
    </source>
</reference>
<feature type="compositionally biased region" description="Polar residues" evidence="1">
    <location>
        <begin position="13"/>
        <end position="26"/>
    </location>
</feature>
<name>A0A836LL25_9TRYP</name>
<accession>A0A836LL25</accession>
<dbReference type="Proteomes" id="UP000674318">
    <property type="component" value="Unassembled WGS sequence"/>
</dbReference>
<protein>
    <recommendedName>
        <fullName evidence="4">LSM domain-containing protein</fullName>
    </recommendedName>
</protein>
<proteinExistence type="predicted"/>
<evidence type="ECO:0000313" key="3">
    <source>
        <dbReference type="Proteomes" id="UP000674318"/>
    </source>
</evidence>
<organism evidence="2 3">
    <name type="scientific">Porcisia hertigi</name>
    <dbReference type="NCBI Taxonomy" id="2761500"/>
    <lineage>
        <taxon>Eukaryota</taxon>
        <taxon>Discoba</taxon>
        <taxon>Euglenozoa</taxon>
        <taxon>Kinetoplastea</taxon>
        <taxon>Metakinetoplastina</taxon>
        <taxon>Trypanosomatida</taxon>
        <taxon>Trypanosomatidae</taxon>
        <taxon>Leishmaniinae</taxon>
        <taxon>Porcisia</taxon>
    </lineage>
</organism>
<evidence type="ECO:0000313" key="2">
    <source>
        <dbReference type="EMBL" id="KAG5511418.1"/>
    </source>
</evidence>
<dbReference type="GeneID" id="94293397"/>
<dbReference type="AlphaFoldDB" id="A0A836LL25"/>
<dbReference type="SUPFAM" id="SSF50182">
    <property type="entry name" value="Sm-like ribonucleoproteins"/>
    <property type="match status" value="1"/>
</dbReference>